<organism evidence="1 2">
    <name type="scientific">Candidatus Monoglobus merdigallinarum</name>
    <dbReference type="NCBI Taxonomy" id="2838698"/>
    <lineage>
        <taxon>Bacteria</taxon>
        <taxon>Bacillati</taxon>
        <taxon>Bacillota</taxon>
        <taxon>Clostridia</taxon>
        <taxon>Monoglobales</taxon>
        <taxon>Monoglobaceae</taxon>
        <taxon>Monoglobus</taxon>
    </lineage>
</organism>
<name>A0A9D1PPY9_9FIRM</name>
<dbReference type="Gene3D" id="3.40.50.1820">
    <property type="entry name" value="alpha/beta hydrolase"/>
    <property type="match status" value="1"/>
</dbReference>
<dbReference type="SUPFAM" id="SSF53474">
    <property type="entry name" value="alpha/beta-Hydrolases"/>
    <property type="match status" value="1"/>
</dbReference>
<protein>
    <recommendedName>
        <fullName evidence="3">Alpha/beta hydrolase</fullName>
    </recommendedName>
</protein>
<dbReference type="AlphaFoldDB" id="A0A9D1PPY9"/>
<dbReference type="EMBL" id="DXIJ01000018">
    <property type="protein sequence ID" value="HIV85363.1"/>
    <property type="molecule type" value="Genomic_DNA"/>
</dbReference>
<reference evidence="1" key="1">
    <citation type="journal article" date="2021" name="PeerJ">
        <title>Extensive microbial diversity within the chicken gut microbiome revealed by metagenomics and culture.</title>
        <authorList>
            <person name="Gilroy R."/>
            <person name="Ravi A."/>
            <person name="Getino M."/>
            <person name="Pursley I."/>
            <person name="Horton D.L."/>
            <person name="Alikhan N.F."/>
            <person name="Baker D."/>
            <person name="Gharbi K."/>
            <person name="Hall N."/>
            <person name="Watson M."/>
            <person name="Adriaenssens E.M."/>
            <person name="Foster-Nyarko E."/>
            <person name="Jarju S."/>
            <person name="Secka A."/>
            <person name="Antonio M."/>
            <person name="Oren A."/>
            <person name="Chaudhuri R.R."/>
            <person name="La Ragione R."/>
            <person name="Hildebrand F."/>
            <person name="Pallen M.J."/>
        </authorList>
    </citation>
    <scope>NUCLEOTIDE SEQUENCE</scope>
    <source>
        <strain evidence="1">5790</strain>
    </source>
</reference>
<evidence type="ECO:0000313" key="1">
    <source>
        <dbReference type="EMBL" id="HIV85363.1"/>
    </source>
</evidence>
<dbReference type="InterPro" id="IPR029058">
    <property type="entry name" value="AB_hydrolase_fold"/>
</dbReference>
<evidence type="ECO:0008006" key="3">
    <source>
        <dbReference type="Google" id="ProtNLM"/>
    </source>
</evidence>
<comment type="caution">
    <text evidence="1">The sequence shown here is derived from an EMBL/GenBank/DDBJ whole genome shotgun (WGS) entry which is preliminary data.</text>
</comment>
<sequence length="162" mass="17766">MTPNTGSFDQAVAAAAMDEVMQDVYDMTGQKSIYVTHSQGGRVGWDVDTENVAAIVAIEPGGTPEIGSEQYTKFLEADIPIVIYFGDYIDNGPEDIQSTSFWRGIRDTAVEFAESYNADGGNCTVVNLPDVGITGNSHFMFQEENSEEIADHVENWIQENVQ</sequence>
<proteinExistence type="predicted"/>
<accession>A0A9D1PPY9</accession>
<reference evidence="1" key="2">
    <citation type="submission" date="2021-04" db="EMBL/GenBank/DDBJ databases">
        <authorList>
            <person name="Gilroy R."/>
        </authorList>
    </citation>
    <scope>NUCLEOTIDE SEQUENCE</scope>
    <source>
        <strain evidence="1">5790</strain>
    </source>
</reference>
<dbReference type="Proteomes" id="UP000824162">
    <property type="component" value="Unassembled WGS sequence"/>
</dbReference>
<evidence type="ECO:0000313" key="2">
    <source>
        <dbReference type="Proteomes" id="UP000824162"/>
    </source>
</evidence>
<gene>
    <name evidence="1" type="ORF">H9900_00970</name>
</gene>